<gene>
    <name evidence="10" type="ORF">CSW08_04080</name>
</gene>
<dbReference type="GO" id="GO:0016887">
    <property type="term" value="F:ATP hydrolysis activity"/>
    <property type="evidence" value="ECO:0007669"/>
    <property type="project" value="InterPro"/>
</dbReference>
<dbReference type="SUPFAM" id="SSF90123">
    <property type="entry name" value="ABC transporter transmembrane region"/>
    <property type="match status" value="1"/>
</dbReference>
<name>A0A2N3HN41_9FLAO</name>
<keyword evidence="4" id="KW-0067">ATP-binding</keyword>
<dbReference type="PROSITE" id="PS50893">
    <property type="entry name" value="ABC_TRANSPORTER_2"/>
    <property type="match status" value="1"/>
</dbReference>
<dbReference type="GO" id="GO:0034040">
    <property type="term" value="F:ATPase-coupled lipid transmembrane transporter activity"/>
    <property type="evidence" value="ECO:0007669"/>
    <property type="project" value="TreeGrafter"/>
</dbReference>
<dbReference type="Gene3D" id="1.20.1560.10">
    <property type="entry name" value="ABC transporter type 1, transmembrane domain"/>
    <property type="match status" value="1"/>
</dbReference>
<dbReference type="GO" id="GO:0005524">
    <property type="term" value="F:ATP binding"/>
    <property type="evidence" value="ECO:0007669"/>
    <property type="project" value="UniProtKB-KW"/>
</dbReference>
<keyword evidence="6 7" id="KW-0472">Membrane</keyword>
<evidence type="ECO:0000256" key="3">
    <source>
        <dbReference type="ARBA" id="ARBA00022741"/>
    </source>
</evidence>
<comment type="subcellular location">
    <subcellularLocation>
        <location evidence="1">Cell membrane</location>
        <topology evidence="1">Multi-pass membrane protein</topology>
    </subcellularLocation>
</comment>
<dbReference type="InterPro" id="IPR039421">
    <property type="entry name" value="Type_1_exporter"/>
</dbReference>
<dbReference type="RefSeq" id="WP_106658624.1">
    <property type="nucleotide sequence ID" value="NZ_PJEO01000014.1"/>
</dbReference>
<feature type="domain" description="ABC transporter" evidence="8">
    <location>
        <begin position="346"/>
        <end position="561"/>
    </location>
</feature>
<dbReference type="PANTHER" id="PTHR24221">
    <property type="entry name" value="ATP-BINDING CASSETTE SUB-FAMILY B"/>
    <property type="match status" value="1"/>
</dbReference>
<feature type="transmembrane region" description="Helical" evidence="7">
    <location>
        <begin position="25"/>
        <end position="51"/>
    </location>
</feature>
<evidence type="ECO:0000256" key="6">
    <source>
        <dbReference type="ARBA" id="ARBA00023136"/>
    </source>
</evidence>
<evidence type="ECO:0000256" key="7">
    <source>
        <dbReference type="SAM" id="Phobius"/>
    </source>
</evidence>
<evidence type="ECO:0008006" key="12">
    <source>
        <dbReference type="Google" id="ProtNLM"/>
    </source>
</evidence>
<dbReference type="OrthoDB" id="1522160at2"/>
<dbReference type="SMART" id="SM00382">
    <property type="entry name" value="AAA"/>
    <property type="match status" value="1"/>
</dbReference>
<sequence>MSIKKTYLNIKSVIPSNKRRKIKHFIYKSILFAFLDLISISLLIPVIILLFNPEKIKELSFKYFSFDLNISTLQVQVFLGSLILFYLVKIILQTKFNTSLYVFFYYLSTEITIESTNNFVFQSYTKHQHLNKGKIIQDINTIPEDFSCKFLLSFVNLITETIVLFLILVVLLIAYFKLTLIAVLVLFLLAVLMYLNKKKQLNLINSIYKESQAKSNSELLNILNGYLEIRNSGNYPIFLERFKKEKKILNEVTGRLISFNSNYSKYLEFALIISLVLFTIINFGNKDTIILLTIFGTSSLRLIPSISKILSALTLIKTYRYSLDILLSHEQNNVINNLKINYESQFKLENISFDYDGNSILENINLTIDKGSFIGIKGDSGIGKTTLLYIILGIIKPKKGNCFIDKTRIENYDFLPFANYVPQQPFLFNGTIIENIVLGQNPNEIDYNYIYYLCKKLELHVIIGKMDNEYETEIALESSRLSGGQKQRLALVRALYTRPSLLILDEATNQQDKHLEKVIFDFLSEINQKDNTTILSVSHDDDNDIFYKNIYKIENRNLTLL</sequence>
<dbReference type="InterPro" id="IPR003439">
    <property type="entry name" value="ABC_transporter-like_ATP-bd"/>
</dbReference>
<evidence type="ECO:0000256" key="4">
    <source>
        <dbReference type="ARBA" id="ARBA00022840"/>
    </source>
</evidence>
<dbReference type="InterPro" id="IPR017871">
    <property type="entry name" value="ABC_transporter-like_CS"/>
</dbReference>
<dbReference type="EMBL" id="PJEO01000014">
    <property type="protein sequence ID" value="PKQ46347.1"/>
    <property type="molecule type" value="Genomic_DNA"/>
</dbReference>
<evidence type="ECO:0000256" key="2">
    <source>
        <dbReference type="ARBA" id="ARBA00022692"/>
    </source>
</evidence>
<feature type="transmembrane region" description="Helical" evidence="7">
    <location>
        <begin position="266"/>
        <end position="283"/>
    </location>
</feature>
<feature type="transmembrane region" description="Helical" evidence="7">
    <location>
        <begin position="150"/>
        <end position="172"/>
    </location>
</feature>
<evidence type="ECO:0000256" key="1">
    <source>
        <dbReference type="ARBA" id="ARBA00004651"/>
    </source>
</evidence>
<dbReference type="AlphaFoldDB" id="A0A2N3HN41"/>
<reference evidence="10 11" key="1">
    <citation type="submission" date="2017-12" db="EMBL/GenBank/DDBJ databases">
        <title>Confluentibacter flavum sp. nov., isolated from the saline lake.</title>
        <authorList>
            <person name="Yu L."/>
        </authorList>
    </citation>
    <scope>NUCLEOTIDE SEQUENCE [LARGE SCALE GENOMIC DNA]</scope>
    <source>
        <strain evidence="10 11">3B</strain>
    </source>
</reference>
<dbReference type="CDD" id="cd03228">
    <property type="entry name" value="ABCC_MRP_Like"/>
    <property type="match status" value="1"/>
</dbReference>
<proteinExistence type="predicted"/>
<keyword evidence="5 7" id="KW-1133">Transmembrane helix</keyword>
<evidence type="ECO:0000313" key="10">
    <source>
        <dbReference type="EMBL" id="PKQ46347.1"/>
    </source>
</evidence>
<evidence type="ECO:0000259" key="8">
    <source>
        <dbReference type="PROSITE" id="PS50893"/>
    </source>
</evidence>
<dbReference type="GO" id="GO:0005886">
    <property type="term" value="C:plasma membrane"/>
    <property type="evidence" value="ECO:0007669"/>
    <property type="project" value="UniProtKB-SubCell"/>
</dbReference>
<feature type="domain" description="ABC transmembrane type-1" evidence="9">
    <location>
        <begin position="29"/>
        <end position="318"/>
    </location>
</feature>
<keyword evidence="11" id="KW-1185">Reference proteome</keyword>
<protein>
    <recommendedName>
        <fullName evidence="12">ABC transporter ATP-binding protein</fullName>
    </recommendedName>
</protein>
<accession>A0A2N3HN41</accession>
<dbReference type="PROSITE" id="PS50929">
    <property type="entry name" value="ABC_TM1F"/>
    <property type="match status" value="1"/>
</dbReference>
<organism evidence="10 11">
    <name type="scientific">Confluentibacter flavum</name>
    <dbReference type="NCBI Taxonomy" id="1909700"/>
    <lineage>
        <taxon>Bacteria</taxon>
        <taxon>Pseudomonadati</taxon>
        <taxon>Bacteroidota</taxon>
        <taxon>Flavobacteriia</taxon>
        <taxon>Flavobacteriales</taxon>
        <taxon>Flavobacteriaceae</taxon>
        <taxon>Confluentibacter</taxon>
    </lineage>
</organism>
<dbReference type="GO" id="GO:0140359">
    <property type="term" value="F:ABC-type transporter activity"/>
    <property type="evidence" value="ECO:0007669"/>
    <property type="project" value="InterPro"/>
</dbReference>
<dbReference type="PROSITE" id="PS00211">
    <property type="entry name" value="ABC_TRANSPORTER_1"/>
    <property type="match status" value="1"/>
</dbReference>
<evidence type="ECO:0000256" key="5">
    <source>
        <dbReference type="ARBA" id="ARBA00022989"/>
    </source>
</evidence>
<comment type="caution">
    <text evidence="10">The sequence shown here is derived from an EMBL/GenBank/DDBJ whole genome shotgun (WGS) entry which is preliminary data.</text>
</comment>
<dbReference type="InterPro" id="IPR036640">
    <property type="entry name" value="ABC1_TM_sf"/>
</dbReference>
<dbReference type="InterPro" id="IPR027417">
    <property type="entry name" value="P-loop_NTPase"/>
</dbReference>
<evidence type="ECO:0000259" key="9">
    <source>
        <dbReference type="PROSITE" id="PS50929"/>
    </source>
</evidence>
<dbReference type="Gene3D" id="3.40.50.300">
    <property type="entry name" value="P-loop containing nucleotide triphosphate hydrolases"/>
    <property type="match status" value="1"/>
</dbReference>
<dbReference type="PANTHER" id="PTHR24221:SF654">
    <property type="entry name" value="ATP-BINDING CASSETTE SUB-FAMILY B MEMBER 6"/>
    <property type="match status" value="1"/>
</dbReference>
<feature type="transmembrane region" description="Helical" evidence="7">
    <location>
        <begin position="178"/>
        <end position="195"/>
    </location>
</feature>
<evidence type="ECO:0000313" key="11">
    <source>
        <dbReference type="Proteomes" id="UP000233435"/>
    </source>
</evidence>
<dbReference type="Pfam" id="PF00005">
    <property type="entry name" value="ABC_tran"/>
    <property type="match status" value="1"/>
</dbReference>
<dbReference type="InterPro" id="IPR003593">
    <property type="entry name" value="AAA+_ATPase"/>
</dbReference>
<dbReference type="SUPFAM" id="SSF52540">
    <property type="entry name" value="P-loop containing nucleoside triphosphate hydrolases"/>
    <property type="match status" value="1"/>
</dbReference>
<feature type="transmembrane region" description="Helical" evidence="7">
    <location>
        <begin position="71"/>
        <end position="92"/>
    </location>
</feature>
<keyword evidence="2 7" id="KW-0812">Transmembrane</keyword>
<dbReference type="InterPro" id="IPR011527">
    <property type="entry name" value="ABC1_TM_dom"/>
</dbReference>
<keyword evidence="3" id="KW-0547">Nucleotide-binding</keyword>
<dbReference type="Proteomes" id="UP000233435">
    <property type="component" value="Unassembled WGS sequence"/>
</dbReference>